<dbReference type="RefSeq" id="WP_376918581.1">
    <property type="nucleotide sequence ID" value="NZ_JBHRSW010000005.1"/>
</dbReference>
<reference evidence="3" key="1">
    <citation type="journal article" date="2019" name="Int. J. Syst. Evol. Microbiol.">
        <title>The Global Catalogue of Microorganisms (GCM) 10K type strain sequencing project: providing services to taxonomists for standard genome sequencing and annotation.</title>
        <authorList>
            <consortium name="The Broad Institute Genomics Platform"/>
            <consortium name="The Broad Institute Genome Sequencing Center for Infectious Disease"/>
            <person name="Wu L."/>
            <person name="Ma J."/>
        </authorList>
    </citation>
    <scope>NUCLEOTIDE SEQUENCE [LARGE SCALE GENOMIC DNA]</scope>
    <source>
        <strain evidence="3">KCTC 52473</strain>
    </source>
</reference>
<protein>
    <submittedName>
        <fullName evidence="2">Uncharacterized protein</fullName>
    </submittedName>
</protein>
<proteinExistence type="predicted"/>
<sequence length="85" mass="9432">MKNISVLLLAAALFGTNAQAEIKSNIDKDLLTVKIKNEIQQELENIQSVELNQSEKSFSVKLVKTKKSKLNTASRVRTTANAEDE</sequence>
<gene>
    <name evidence="2" type="ORF">ACFOHL_02270</name>
</gene>
<organism evidence="2 3">
    <name type="scientific">Agaribacter flavus</name>
    <dbReference type="NCBI Taxonomy" id="1902781"/>
    <lineage>
        <taxon>Bacteria</taxon>
        <taxon>Pseudomonadati</taxon>
        <taxon>Pseudomonadota</taxon>
        <taxon>Gammaproteobacteria</taxon>
        <taxon>Alteromonadales</taxon>
        <taxon>Alteromonadaceae</taxon>
        <taxon>Agaribacter</taxon>
    </lineage>
</organism>
<keyword evidence="3" id="KW-1185">Reference proteome</keyword>
<keyword evidence="1" id="KW-0732">Signal</keyword>
<evidence type="ECO:0000313" key="2">
    <source>
        <dbReference type="EMBL" id="MFC3120436.1"/>
    </source>
</evidence>
<dbReference type="Proteomes" id="UP001595478">
    <property type="component" value="Unassembled WGS sequence"/>
</dbReference>
<dbReference type="EMBL" id="JBHRSW010000005">
    <property type="protein sequence ID" value="MFC3120436.1"/>
    <property type="molecule type" value="Genomic_DNA"/>
</dbReference>
<accession>A0ABV7FM11</accession>
<evidence type="ECO:0000313" key="3">
    <source>
        <dbReference type="Proteomes" id="UP001595478"/>
    </source>
</evidence>
<name>A0ABV7FM11_9ALTE</name>
<feature type="chain" id="PRO_5046673227" evidence="1">
    <location>
        <begin position="21"/>
        <end position="85"/>
    </location>
</feature>
<evidence type="ECO:0000256" key="1">
    <source>
        <dbReference type="SAM" id="SignalP"/>
    </source>
</evidence>
<feature type="signal peptide" evidence="1">
    <location>
        <begin position="1"/>
        <end position="20"/>
    </location>
</feature>
<comment type="caution">
    <text evidence="2">The sequence shown here is derived from an EMBL/GenBank/DDBJ whole genome shotgun (WGS) entry which is preliminary data.</text>
</comment>